<sequence length="104" mass="11866">MLKPAHISKLRAWCCWVIHFSVKGSTAEPFITTSKLCNTTRSFQNKARHHLGVHCHQTGRLLQMLQEALSHYQAALRLNPQNEAAKRGLERLEKQMKSLSETDA</sequence>
<keyword evidence="2" id="KW-1185">Reference proteome</keyword>
<dbReference type="EMBL" id="CM039435">
    <property type="protein sequence ID" value="KAI4317626.1"/>
    <property type="molecule type" value="Genomic_DNA"/>
</dbReference>
<dbReference type="Proteomes" id="UP000828941">
    <property type="component" value="Chromosome 10"/>
</dbReference>
<protein>
    <submittedName>
        <fullName evidence="1">Uncharacterized protein</fullName>
    </submittedName>
</protein>
<reference evidence="1 2" key="1">
    <citation type="journal article" date="2022" name="DNA Res.">
        <title>Chromosomal-level genome assembly of the orchid tree Bauhinia variegata (Leguminosae; Cercidoideae) supports the allotetraploid origin hypothesis of Bauhinia.</title>
        <authorList>
            <person name="Zhong Y."/>
            <person name="Chen Y."/>
            <person name="Zheng D."/>
            <person name="Pang J."/>
            <person name="Liu Y."/>
            <person name="Luo S."/>
            <person name="Meng S."/>
            <person name="Qian L."/>
            <person name="Wei D."/>
            <person name="Dai S."/>
            <person name="Zhou R."/>
        </authorList>
    </citation>
    <scope>NUCLEOTIDE SEQUENCE [LARGE SCALE GENOMIC DNA]</scope>
    <source>
        <strain evidence="1">BV-YZ2020</strain>
    </source>
</reference>
<name>A0ACB9M3D8_BAUVA</name>
<organism evidence="1 2">
    <name type="scientific">Bauhinia variegata</name>
    <name type="common">Purple orchid tree</name>
    <name type="synonym">Phanera variegata</name>
    <dbReference type="NCBI Taxonomy" id="167791"/>
    <lineage>
        <taxon>Eukaryota</taxon>
        <taxon>Viridiplantae</taxon>
        <taxon>Streptophyta</taxon>
        <taxon>Embryophyta</taxon>
        <taxon>Tracheophyta</taxon>
        <taxon>Spermatophyta</taxon>
        <taxon>Magnoliopsida</taxon>
        <taxon>eudicotyledons</taxon>
        <taxon>Gunneridae</taxon>
        <taxon>Pentapetalae</taxon>
        <taxon>rosids</taxon>
        <taxon>fabids</taxon>
        <taxon>Fabales</taxon>
        <taxon>Fabaceae</taxon>
        <taxon>Cercidoideae</taxon>
        <taxon>Cercideae</taxon>
        <taxon>Bauhiniinae</taxon>
        <taxon>Bauhinia</taxon>
    </lineage>
</organism>
<comment type="caution">
    <text evidence="1">The sequence shown here is derived from an EMBL/GenBank/DDBJ whole genome shotgun (WGS) entry which is preliminary data.</text>
</comment>
<gene>
    <name evidence="1" type="ORF">L6164_025482</name>
</gene>
<evidence type="ECO:0000313" key="1">
    <source>
        <dbReference type="EMBL" id="KAI4317626.1"/>
    </source>
</evidence>
<proteinExistence type="predicted"/>
<accession>A0ACB9M3D8</accession>
<evidence type="ECO:0000313" key="2">
    <source>
        <dbReference type="Proteomes" id="UP000828941"/>
    </source>
</evidence>